<protein>
    <submittedName>
        <fullName evidence="3">Uncharacterized protein LOC111355687</fullName>
    </submittedName>
</protein>
<accession>A0A9J7IW72</accession>
<dbReference type="OrthoDB" id="7443791at2759"/>
<dbReference type="GeneID" id="111355687"/>
<evidence type="ECO:0000313" key="2">
    <source>
        <dbReference type="Proteomes" id="UP000301870"/>
    </source>
</evidence>
<keyword evidence="1" id="KW-0732">Signal</keyword>
<dbReference type="AlphaFoldDB" id="A0A9J7IW72"/>
<evidence type="ECO:0000313" key="3">
    <source>
        <dbReference type="RefSeq" id="XP_022825485.1"/>
    </source>
</evidence>
<dbReference type="RefSeq" id="XP_022825485.1">
    <property type="nucleotide sequence ID" value="XM_022969717.1"/>
</dbReference>
<reference evidence="3" key="1">
    <citation type="submission" date="2025-08" db="UniProtKB">
        <authorList>
            <consortium name="RefSeq"/>
        </authorList>
    </citation>
    <scope>IDENTIFICATION</scope>
    <source>
        <strain evidence="3">Ishihara</strain>
        <tissue evidence="3">Whole body</tissue>
    </source>
</reference>
<proteinExistence type="predicted"/>
<evidence type="ECO:0000256" key="1">
    <source>
        <dbReference type="SAM" id="SignalP"/>
    </source>
</evidence>
<gene>
    <name evidence="3" type="primary">LOC111355687</name>
</gene>
<dbReference type="KEGG" id="sliu:111355687"/>
<sequence length="431" mass="49219">MFFVFLILLLTIYVSETNNFVLKKDNLGGSYNVYHYSKDLVFQDDKNVLSSLPTPKLIIPKTHKVINRIKSNPALNKSVKNEPKEVIIKRHIQGKDLAYTFPFFRSTKSTSTSTIEQKRKLPVVELASYSDSDNLNEYLQYFDEIEKKPFPFFNDIKKAHGSNDIPKNFENWYKQNNNSKHSKDKVLDLRSLPSKSCQSCEQCVCPNMKKSGKVPSISNVHDCTRRPETMSTFNFYPPYPQPPTIRQVPPGPKDVSINFPMGIGVPMGIPFGMPAGYPGGIPVGVPANVPIAYAPGVPQTCCQQNHFKEVETHNKPCRHSNDHLYYNDDDESVKIYRDSNDDYNKRKRKHKGELFVNIDYDVEETKTSNQNLLGRNNPNTLAKDIFKDLNQSYTNTIMKKCFCCSSSISDINNFLLSIMVIILFSNTLMLH</sequence>
<dbReference type="Proteomes" id="UP000301870">
    <property type="component" value="Chromosome 21"/>
</dbReference>
<name>A0A9J7IW72_SPOLT</name>
<feature type="chain" id="PRO_5039918653" evidence="1">
    <location>
        <begin position="18"/>
        <end position="431"/>
    </location>
</feature>
<keyword evidence="2" id="KW-1185">Reference proteome</keyword>
<feature type="signal peptide" evidence="1">
    <location>
        <begin position="1"/>
        <end position="17"/>
    </location>
</feature>
<organism evidence="2 3">
    <name type="scientific">Spodoptera litura</name>
    <name type="common">Asian cotton leafworm</name>
    <dbReference type="NCBI Taxonomy" id="69820"/>
    <lineage>
        <taxon>Eukaryota</taxon>
        <taxon>Metazoa</taxon>
        <taxon>Ecdysozoa</taxon>
        <taxon>Arthropoda</taxon>
        <taxon>Hexapoda</taxon>
        <taxon>Insecta</taxon>
        <taxon>Pterygota</taxon>
        <taxon>Neoptera</taxon>
        <taxon>Endopterygota</taxon>
        <taxon>Lepidoptera</taxon>
        <taxon>Glossata</taxon>
        <taxon>Ditrysia</taxon>
        <taxon>Noctuoidea</taxon>
        <taxon>Noctuidae</taxon>
        <taxon>Amphipyrinae</taxon>
        <taxon>Spodoptera</taxon>
    </lineage>
</organism>